<organism evidence="2 3">
    <name type="scientific">Oceanobacillus halophilus</name>
    <dbReference type="NCBI Taxonomy" id="930130"/>
    <lineage>
        <taxon>Bacteria</taxon>
        <taxon>Bacillati</taxon>
        <taxon>Bacillota</taxon>
        <taxon>Bacilli</taxon>
        <taxon>Bacillales</taxon>
        <taxon>Bacillaceae</taxon>
        <taxon>Oceanobacillus</taxon>
    </lineage>
</organism>
<dbReference type="GO" id="GO:0016757">
    <property type="term" value="F:glycosyltransferase activity"/>
    <property type="evidence" value="ECO:0007669"/>
    <property type="project" value="InterPro"/>
</dbReference>
<keyword evidence="3" id="KW-1185">Reference proteome</keyword>
<reference evidence="2 3" key="1">
    <citation type="journal article" date="2016" name="Int. J. Syst. Evol. Microbiol.">
        <title>Oceanobacillus halophilus sp. nov., a novel moderately halophilic bacterium from a hypersaline lake.</title>
        <authorList>
            <person name="Amoozegar M.A."/>
            <person name="Bagheri M."/>
            <person name="Makhdoumi A."/>
            <person name="Nikou M.M."/>
            <person name="Fazeli S.A.S."/>
            <person name="Schumann P."/>
            <person name="Sproer C."/>
            <person name="Sanchez-Porro C."/>
            <person name="Ventosa A."/>
        </authorList>
    </citation>
    <scope>NUCLEOTIDE SEQUENCE [LARGE SCALE GENOMIC DNA]</scope>
    <source>
        <strain evidence="2 3">DSM 23996</strain>
    </source>
</reference>
<evidence type="ECO:0000259" key="1">
    <source>
        <dbReference type="Pfam" id="PF00534"/>
    </source>
</evidence>
<dbReference type="PANTHER" id="PTHR12526:SF630">
    <property type="entry name" value="GLYCOSYLTRANSFERASE"/>
    <property type="match status" value="1"/>
</dbReference>
<protein>
    <submittedName>
        <fullName evidence="2">Glycosyltransferase</fullName>
    </submittedName>
</protein>
<feature type="domain" description="Glycosyl transferase family 1" evidence="1">
    <location>
        <begin position="323"/>
        <end position="486"/>
    </location>
</feature>
<name>A0A495A5E7_9BACI</name>
<dbReference type="Pfam" id="PF00534">
    <property type="entry name" value="Glycos_transf_1"/>
    <property type="match status" value="1"/>
</dbReference>
<dbReference type="AlphaFoldDB" id="A0A495A5E7"/>
<dbReference type="PANTHER" id="PTHR12526">
    <property type="entry name" value="GLYCOSYLTRANSFERASE"/>
    <property type="match status" value="1"/>
</dbReference>
<dbReference type="InterPro" id="IPR001296">
    <property type="entry name" value="Glyco_trans_1"/>
</dbReference>
<evidence type="ECO:0000313" key="2">
    <source>
        <dbReference type="EMBL" id="RKQ34313.1"/>
    </source>
</evidence>
<gene>
    <name evidence="2" type="ORF">D8M06_08010</name>
</gene>
<sequence length="637" mass="75134">MISRKKRNLFYLANSFSEKFGGRTQATFYRAEMLKNNAKNSFIMTFNYKLNYGQIIKNIREHRNISPQITFLNIFEFYADEDLYSIKDTIAKVFFKKREEYRYKYIESKNAYKVYNQSHQICYIQLANDNTINYIDYFDEKLRKIRRETYDAYGNKRKESFYDMRKNKVIKTNFLTKNERIFLSIDYDIESGKGNNCLIFDKSGKVKYIFDSETAMREFWLAKLNEKYKNAIFFCEDRELDELLAKNRYTDKIKSIPVIHSSHLRKPYTFGSRINEYNGRLLSKIDRHSAVVVLTNEQLKHINNQIGIFDNLYQIPHSVNLKKNNNNLTRDNNKIVVISRFVEIKRIIDILKAFLIVSKVYPEAKLELWGTGEEKRMYQEFIDENNLNQSVKIMGYTSKPHEVFHSAGFSVITSKYEGFGMTILESLSNGTPVIAYDFNYGPRELINNGLNGFVVPNGDIESLADKMEYLVKNKEILNSFSKQAQQDVKKFDIELIKSKWVSLIEDVEKASNFKPKKLYKRILLSELIKVNASLRNENDIVQVEFNIHNTVSVGESNERYYVYIENYFDLDKLDNRYVVAEKVESTLYNEVIIAKFDFDVETYNELKKDNKIKLKLGISSGRNFSFVDVNHPDRIFQ</sequence>
<evidence type="ECO:0000313" key="3">
    <source>
        <dbReference type="Proteomes" id="UP000269301"/>
    </source>
</evidence>
<dbReference type="OrthoDB" id="570545at2"/>
<accession>A0A495A5E7</accession>
<dbReference type="Gene3D" id="3.40.50.2000">
    <property type="entry name" value="Glycogen Phosphorylase B"/>
    <property type="match status" value="3"/>
</dbReference>
<keyword evidence="2" id="KW-0808">Transferase</keyword>
<dbReference type="SUPFAM" id="SSF53756">
    <property type="entry name" value="UDP-Glycosyltransferase/glycogen phosphorylase"/>
    <property type="match status" value="1"/>
</dbReference>
<comment type="caution">
    <text evidence="2">The sequence shown here is derived from an EMBL/GenBank/DDBJ whole genome shotgun (WGS) entry which is preliminary data.</text>
</comment>
<proteinExistence type="predicted"/>
<dbReference type="Proteomes" id="UP000269301">
    <property type="component" value="Unassembled WGS sequence"/>
</dbReference>
<dbReference type="EMBL" id="RBZP01000004">
    <property type="protein sequence ID" value="RKQ34313.1"/>
    <property type="molecule type" value="Genomic_DNA"/>
</dbReference>
<dbReference type="RefSeq" id="WP_121203876.1">
    <property type="nucleotide sequence ID" value="NZ_RBZP01000004.1"/>
</dbReference>